<dbReference type="SUPFAM" id="SSF74650">
    <property type="entry name" value="Galactose mutarotase-like"/>
    <property type="match status" value="1"/>
</dbReference>
<dbReference type="Pfam" id="PF01263">
    <property type="entry name" value="Aldose_epim"/>
    <property type="match status" value="1"/>
</dbReference>
<keyword evidence="2 4" id="KW-0413">Isomerase</keyword>
<dbReference type="GO" id="GO:0030246">
    <property type="term" value="F:carbohydrate binding"/>
    <property type="evidence" value="ECO:0007669"/>
    <property type="project" value="InterPro"/>
</dbReference>
<keyword evidence="5" id="KW-1185">Reference proteome</keyword>
<dbReference type="EC" id="5.1.3.3" evidence="4"/>
<comment type="caution">
    <text evidence="4">The sequence shown here is derived from an EMBL/GenBank/DDBJ whole genome shotgun (WGS) entry which is preliminary data.</text>
</comment>
<dbReference type="InterPro" id="IPR008183">
    <property type="entry name" value="Aldose_1/G6P_1-epimerase"/>
</dbReference>
<dbReference type="PATRIC" id="fig|137591.25.peg.1982"/>
<dbReference type="RefSeq" id="WP_043712248.1">
    <property type="nucleotide sequence ID" value="NZ_JALOCT010000011.1"/>
</dbReference>
<dbReference type="InterPro" id="IPR011013">
    <property type="entry name" value="Gal_mutarotase_sf_dom"/>
</dbReference>
<dbReference type="STRING" id="137591.AO080_10805"/>
<protein>
    <submittedName>
        <fullName evidence="4">Mro protein</fullName>
        <ecNumber evidence="4">5.1.3.3</ecNumber>
    </submittedName>
</protein>
<evidence type="ECO:0000313" key="5">
    <source>
        <dbReference type="Proteomes" id="UP000032287"/>
    </source>
</evidence>
<dbReference type="EMBL" id="JWHU01000040">
    <property type="protein sequence ID" value="KIU19327.1"/>
    <property type="molecule type" value="Genomic_DNA"/>
</dbReference>
<name>A0A0D1LKZ6_9LACO</name>
<accession>A0A0D1LKZ6</accession>
<dbReference type="PANTHER" id="PTHR10091">
    <property type="entry name" value="ALDOSE-1-EPIMERASE"/>
    <property type="match status" value="1"/>
</dbReference>
<dbReference type="AlphaFoldDB" id="A0A0D1LKZ6"/>
<comment type="similarity">
    <text evidence="1">Belongs to the aldose epimerase family.</text>
</comment>
<dbReference type="GO" id="GO:0005737">
    <property type="term" value="C:cytoplasm"/>
    <property type="evidence" value="ECO:0007669"/>
    <property type="project" value="TreeGrafter"/>
</dbReference>
<dbReference type="CDD" id="cd09019">
    <property type="entry name" value="galactose_mutarotase_like"/>
    <property type="match status" value="1"/>
</dbReference>
<dbReference type="Proteomes" id="UP000032287">
    <property type="component" value="Unassembled WGS sequence"/>
</dbReference>
<proteinExistence type="inferred from homology"/>
<evidence type="ECO:0000256" key="3">
    <source>
        <dbReference type="ARBA" id="ARBA00023277"/>
    </source>
</evidence>
<organism evidence="4 5">
    <name type="scientific">Weissella cibaria</name>
    <dbReference type="NCBI Taxonomy" id="137591"/>
    <lineage>
        <taxon>Bacteria</taxon>
        <taxon>Bacillati</taxon>
        <taxon>Bacillota</taxon>
        <taxon>Bacilli</taxon>
        <taxon>Lactobacillales</taxon>
        <taxon>Lactobacillaceae</taxon>
        <taxon>Weissella</taxon>
    </lineage>
</organism>
<dbReference type="GO" id="GO:0033499">
    <property type="term" value="P:galactose catabolic process via UDP-galactose, Leloir pathway"/>
    <property type="evidence" value="ECO:0007669"/>
    <property type="project" value="TreeGrafter"/>
</dbReference>
<dbReference type="InterPro" id="IPR047215">
    <property type="entry name" value="Galactose_mutarotase-like"/>
</dbReference>
<dbReference type="InterPro" id="IPR014718">
    <property type="entry name" value="GH-type_carb-bd"/>
</dbReference>
<dbReference type="GO" id="GO:0004034">
    <property type="term" value="F:aldose 1-epimerase activity"/>
    <property type="evidence" value="ECO:0007669"/>
    <property type="project" value="UniProtKB-EC"/>
</dbReference>
<keyword evidence="3" id="KW-0119">Carbohydrate metabolism</keyword>
<gene>
    <name evidence="4" type="primary">mro</name>
    <name evidence="4" type="ORF">QX99_02011</name>
</gene>
<evidence type="ECO:0000256" key="2">
    <source>
        <dbReference type="ARBA" id="ARBA00023235"/>
    </source>
</evidence>
<evidence type="ECO:0000256" key="1">
    <source>
        <dbReference type="ARBA" id="ARBA00006206"/>
    </source>
</evidence>
<dbReference type="GO" id="GO:0006006">
    <property type="term" value="P:glucose metabolic process"/>
    <property type="evidence" value="ECO:0007669"/>
    <property type="project" value="TreeGrafter"/>
</dbReference>
<reference evidence="4 5" key="1">
    <citation type="journal article" date="2015" name="Microbiology (Mosc.)">
        <title>Genomics of the Weissella cibaria species with an examination of its metabolic traits.</title>
        <authorList>
            <person name="Lynch K.M."/>
            <person name="Lucid A."/>
            <person name="Arendt E.K."/>
            <person name="Sleator R.D."/>
            <person name="Lucey B."/>
            <person name="Coffey A."/>
        </authorList>
    </citation>
    <scope>NUCLEOTIDE SEQUENCE [LARGE SCALE GENOMIC DNA]</scope>
    <source>
        <strain evidence="4 5">MG1</strain>
    </source>
</reference>
<dbReference type="eggNOG" id="COG2017">
    <property type="taxonomic scope" value="Bacteria"/>
</dbReference>
<dbReference type="PANTHER" id="PTHR10091:SF0">
    <property type="entry name" value="GALACTOSE MUTAROTASE"/>
    <property type="match status" value="1"/>
</dbReference>
<evidence type="ECO:0000313" key="4">
    <source>
        <dbReference type="EMBL" id="KIU19327.1"/>
    </source>
</evidence>
<sequence length="342" mass="37401">MTITVNELGTMPNGEVAKQIVIENANGHKLGLVSWGASWQFFQTKSGEELVMAYKDAQGYWEHPYFLGNAIGRVAGRIDGASFELNGKTFNLKANEGSNALHGGADNFANRNWDFTVDEAAGSVTFTTTMTEAIDNFPGTMPTSLTYTFNDNDEVSLTFAAESDEDTLYNPTSHAYFNPAGIDTDARELHLQLASPRHLEFRADQIPTGKLLETAGTPFDFQAGAKIGDQIAKMNGAYDAKFDDAFELVYDAGTPSAVLTDEKSGRAIEMTTDRNAVIFFITNPAVADHEGDREWFDANPYNAVALEAQTLSDAIHHPEFGDIVLPAGEKRSYTTTYAFKNL</sequence>
<dbReference type="Gene3D" id="2.70.98.10">
    <property type="match status" value="1"/>
</dbReference>